<proteinExistence type="predicted"/>
<keyword evidence="1 2" id="KW-0732">Signal</keyword>
<evidence type="ECO:0000259" key="3">
    <source>
        <dbReference type="Pfam" id="PF18962"/>
    </source>
</evidence>
<dbReference type="NCBIfam" id="TIGR04312">
    <property type="entry name" value="choice_anch_B"/>
    <property type="match status" value="1"/>
</dbReference>
<evidence type="ECO:0000313" key="4">
    <source>
        <dbReference type="EMBL" id="KAB2817314.1"/>
    </source>
</evidence>
<gene>
    <name evidence="4" type="ORF">F8C82_02680</name>
</gene>
<evidence type="ECO:0000313" key="5">
    <source>
        <dbReference type="Proteomes" id="UP000484164"/>
    </source>
</evidence>
<accession>A0A6L3ZHH9</accession>
<name>A0A6L3ZHH9_9FLAO</name>
<dbReference type="Proteomes" id="UP000484164">
    <property type="component" value="Unassembled WGS sequence"/>
</dbReference>
<dbReference type="OrthoDB" id="9815940at2"/>
<dbReference type="GO" id="GO:0005576">
    <property type="term" value="C:extracellular region"/>
    <property type="evidence" value="ECO:0007669"/>
    <property type="project" value="TreeGrafter"/>
</dbReference>
<organism evidence="4 5">
    <name type="scientific">Phaeocystidibacter marisrubri</name>
    <dbReference type="NCBI Taxonomy" id="1577780"/>
    <lineage>
        <taxon>Bacteria</taxon>
        <taxon>Pseudomonadati</taxon>
        <taxon>Bacteroidota</taxon>
        <taxon>Flavobacteriia</taxon>
        <taxon>Flavobacteriales</taxon>
        <taxon>Phaeocystidibacteraceae</taxon>
        <taxon>Phaeocystidibacter</taxon>
    </lineage>
</organism>
<dbReference type="InterPro" id="IPR027589">
    <property type="entry name" value="Choice_anch_B"/>
</dbReference>
<dbReference type="InterPro" id="IPR013211">
    <property type="entry name" value="LVIVD"/>
</dbReference>
<comment type="caution">
    <text evidence="4">The sequence shown here is derived from an EMBL/GenBank/DDBJ whole genome shotgun (WGS) entry which is preliminary data.</text>
</comment>
<dbReference type="Pfam" id="PF08309">
    <property type="entry name" value="LVIVD"/>
    <property type="match status" value="2"/>
</dbReference>
<dbReference type="PANTHER" id="PTHR38787">
    <property type="entry name" value="REGULATORY P DOMAIN-CONTAINING PROTEIN"/>
    <property type="match status" value="1"/>
</dbReference>
<dbReference type="NCBIfam" id="TIGR04183">
    <property type="entry name" value="Por_Secre_tail"/>
    <property type="match status" value="1"/>
</dbReference>
<reference evidence="4 5" key="1">
    <citation type="submission" date="2019-10" db="EMBL/GenBank/DDBJ databases">
        <title>Genome sequence of Phaeocystidibacter marisrubri JCM30614 (type strain).</title>
        <authorList>
            <person name="Bowman J.P."/>
        </authorList>
    </citation>
    <scope>NUCLEOTIDE SEQUENCE [LARGE SCALE GENOMIC DNA]</scope>
    <source>
        <strain evidence="4 5">JCM 30614</strain>
    </source>
</reference>
<keyword evidence="5" id="KW-1185">Reference proteome</keyword>
<dbReference type="InterPro" id="IPR026444">
    <property type="entry name" value="Secre_tail"/>
</dbReference>
<dbReference type="RefSeq" id="WP_151691885.1">
    <property type="nucleotide sequence ID" value="NZ_BMGX01000002.1"/>
</dbReference>
<evidence type="ECO:0000256" key="1">
    <source>
        <dbReference type="ARBA" id="ARBA00022729"/>
    </source>
</evidence>
<sequence length="531" mass="58245">MKKHILALVAFVVMGMVAHAQTNVTFLNQKTYSANLNDVWGYVDADSNEYALVGVRNGFSVVDVTDPSNLVEQFFIPGKPSTWRDIKTWDHFAYVMHDYAGGASPNNGLLIVDLDSMTNPTYEFMYPKYIANDSIVADSATRSHNLWIDENGFLYIFGADVALGGALIYDIATDPWHPEYVGIFNSAYLHDGYVRNDTLYGAALTNGMVISNVSNKSQPQYLASFQTPGNFAHNCWLSDDGKTIFTTDEISSGYIAAYDISNFSNIGETDRFRVTPNNQTIPHNAHVLNEFVVTSYYTYGLQILDAKDPSWLIEVGQYDSSPLSGDGYDGAWGAYPFLPSGNALITDIQEGLFVVSPSYTAAARLYGSVEDSVSGTLLPNAKVYLKANADSVALNPLDASFKRHHVGSFIDTIEIKMAGYRDLKLPVSYLEGGLDTVVFKMLPIDFSVSEENSSQLVMAPNPAIDAVTIQSEEGLKGAEVSVIDLTGKVVYSKAWNSGSTEMKLNLDLASGVYLIKVSGSKVNWTERLVIR</sequence>
<feature type="domain" description="Secretion system C-terminal sorting" evidence="3">
    <location>
        <begin position="460"/>
        <end position="530"/>
    </location>
</feature>
<feature type="chain" id="PRO_5027024974" evidence="2">
    <location>
        <begin position="21"/>
        <end position="531"/>
    </location>
</feature>
<dbReference type="EMBL" id="WBVQ01000001">
    <property type="protein sequence ID" value="KAB2817314.1"/>
    <property type="molecule type" value="Genomic_DNA"/>
</dbReference>
<dbReference type="Pfam" id="PF18962">
    <property type="entry name" value="Por_Secre_tail"/>
    <property type="match status" value="1"/>
</dbReference>
<evidence type="ECO:0000256" key="2">
    <source>
        <dbReference type="SAM" id="SignalP"/>
    </source>
</evidence>
<protein>
    <submittedName>
        <fullName evidence="4">Choice-of-anchor B family protein</fullName>
    </submittedName>
</protein>
<dbReference type="AlphaFoldDB" id="A0A6L3ZHH9"/>
<dbReference type="PANTHER" id="PTHR38787:SF3">
    <property type="entry name" value="REGULATORY P DOMAIN-CONTAINING PROTEIN"/>
    <property type="match status" value="1"/>
</dbReference>
<feature type="signal peptide" evidence="2">
    <location>
        <begin position="1"/>
        <end position="20"/>
    </location>
</feature>